<evidence type="ECO:0000256" key="1">
    <source>
        <dbReference type="ARBA" id="ARBA00022603"/>
    </source>
</evidence>
<dbReference type="Proteomes" id="UP000824988">
    <property type="component" value="Chromosome"/>
</dbReference>
<evidence type="ECO:0008006" key="6">
    <source>
        <dbReference type="Google" id="ProtNLM"/>
    </source>
</evidence>
<evidence type="ECO:0000313" key="5">
    <source>
        <dbReference type="Proteomes" id="UP000824988"/>
    </source>
</evidence>
<keyword evidence="1" id="KW-0489">Methyltransferase</keyword>
<sequence length="108" mass="12433">MKLVWSNLADGWKQKWDFSDEYEHTRNHPERPVLQTPRRLSWRECARIQTFPKGFEPEGGVESKFKQIGNAVPPLLAKVVLEHLISGKGLVSVRTERRPMAEQLALAL</sequence>
<dbReference type="AlphaFoldDB" id="A0A8D5AH21"/>
<protein>
    <recommendedName>
        <fullName evidence="6">DNA (cytosine-5-)-methyltransferase</fullName>
    </recommendedName>
</protein>
<name>A0A8D5AH21_9GAMM</name>
<proteinExistence type="predicted"/>
<evidence type="ECO:0000256" key="3">
    <source>
        <dbReference type="ARBA" id="ARBA00022691"/>
    </source>
</evidence>
<dbReference type="Pfam" id="PF00145">
    <property type="entry name" value="DNA_methylase"/>
    <property type="match status" value="1"/>
</dbReference>
<dbReference type="REBASE" id="510818">
    <property type="entry name" value="M.MorE10ORF4270P"/>
</dbReference>
<keyword evidence="5" id="KW-1185">Reference proteome</keyword>
<accession>A0A8D5AH21</accession>
<dbReference type="InterPro" id="IPR031303">
    <property type="entry name" value="C5_meth_CS"/>
</dbReference>
<evidence type="ECO:0000313" key="4">
    <source>
        <dbReference type="EMBL" id="BBL69821.1"/>
    </source>
</evidence>
<dbReference type="KEGG" id="moz:MoryE10_04270"/>
<organism evidence="4 5">
    <name type="scientific">Methylogaea oryzae</name>
    <dbReference type="NCBI Taxonomy" id="1295382"/>
    <lineage>
        <taxon>Bacteria</taxon>
        <taxon>Pseudomonadati</taxon>
        <taxon>Pseudomonadota</taxon>
        <taxon>Gammaproteobacteria</taxon>
        <taxon>Methylococcales</taxon>
        <taxon>Methylococcaceae</taxon>
        <taxon>Methylogaea</taxon>
    </lineage>
</organism>
<dbReference type="GO" id="GO:0032259">
    <property type="term" value="P:methylation"/>
    <property type="evidence" value="ECO:0007669"/>
    <property type="project" value="UniProtKB-KW"/>
</dbReference>
<keyword evidence="3" id="KW-0949">S-adenosyl-L-methionine</keyword>
<dbReference type="PROSITE" id="PS00095">
    <property type="entry name" value="C5_MTASE_2"/>
    <property type="match status" value="1"/>
</dbReference>
<dbReference type="EMBL" id="AP019782">
    <property type="protein sequence ID" value="BBL69821.1"/>
    <property type="molecule type" value="Genomic_DNA"/>
</dbReference>
<keyword evidence="2" id="KW-0808">Transferase</keyword>
<dbReference type="GO" id="GO:0008168">
    <property type="term" value="F:methyltransferase activity"/>
    <property type="evidence" value="ECO:0007669"/>
    <property type="project" value="UniProtKB-KW"/>
</dbReference>
<dbReference type="InterPro" id="IPR001525">
    <property type="entry name" value="C5_MeTfrase"/>
</dbReference>
<reference evidence="4" key="1">
    <citation type="submission" date="2019-06" db="EMBL/GenBank/DDBJ databases">
        <title>Complete genome sequence of Methylogaea oryzae strain JCM16910.</title>
        <authorList>
            <person name="Asakawa S."/>
        </authorList>
    </citation>
    <scope>NUCLEOTIDE SEQUENCE</scope>
    <source>
        <strain evidence="4">E10</strain>
    </source>
</reference>
<evidence type="ECO:0000256" key="2">
    <source>
        <dbReference type="ARBA" id="ARBA00022679"/>
    </source>
</evidence>
<gene>
    <name evidence="4" type="ORF">MoryE10_04270</name>
</gene>